<feature type="domain" description="Amine oxidase" evidence="3">
    <location>
        <begin position="93"/>
        <end position="404"/>
    </location>
</feature>
<dbReference type="PANTHER" id="PTHR10742:SF386">
    <property type="entry name" value="LYSINE-SPECIFIC HISTONE DEMETHYLASE 1A"/>
    <property type="match status" value="1"/>
</dbReference>
<keyword evidence="5" id="KW-1185">Reference proteome</keyword>
<dbReference type="SUPFAM" id="SSF51905">
    <property type="entry name" value="FAD/NAD(P)-binding domain"/>
    <property type="match status" value="2"/>
</dbReference>
<dbReference type="EMBL" id="BONG01000025">
    <property type="protein sequence ID" value="GIF90728.1"/>
    <property type="molecule type" value="Genomic_DNA"/>
</dbReference>
<gene>
    <name evidence="4" type="ORF">Cch02nite_41720</name>
</gene>
<evidence type="ECO:0000259" key="3">
    <source>
        <dbReference type="Pfam" id="PF01593"/>
    </source>
</evidence>
<dbReference type="InterPro" id="IPR050281">
    <property type="entry name" value="Flavin_monoamine_oxidase"/>
</dbReference>
<dbReference type="AlphaFoldDB" id="A0A8J3K0Z9"/>
<dbReference type="RefSeq" id="WP_191843055.1">
    <property type="nucleotide sequence ID" value="NZ_BAAALB010000031.1"/>
</dbReference>
<evidence type="ECO:0000256" key="1">
    <source>
        <dbReference type="ARBA" id="ARBA00005995"/>
    </source>
</evidence>
<name>A0A8J3K0Z9_9ACTN</name>
<dbReference type="GO" id="GO:0016491">
    <property type="term" value="F:oxidoreductase activity"/>
    <property type="evidence" value="ECO:0007669"/>
    <property type="project" value="InterPro"/>
</dbReference>
<dbReference type="Proteomes" id="UP000619293">
    <property type="component" value="Unassembled WGS sequence"/>
</dbReference>
<reference evidence="4 5" key="1">
    <citation type="submission" date="2021-01" db="EMBL/GenBank/DDBJ databases">
        <title>Whole genome shotgun sequence of Catellatospora chokoriensis NBRC 107358.</title>
        <authorList>
            <person name="Komaki H."/>
            <person name="Tamura T."/>
        </authorList>
    </citation>
    <scope>NUCLEOTIDE SEQUENCE [LARGE SCALE GENOMIC DNA]</scope>
    <source>
        <strain evidence="4 5">NBRC 107358</strain>
    </source>
</reference>
<dbReference type="Gene3D" id="3.50.50.60">
    <property type="entry name" value="FAD/NAD(P)-binding domain"/>
    <property type="match status" value="2"/>
</dbReference>
<protein>
    <recommendedName>
        <fullName evidence="3">Amine oxidase domain-containing protein</fullName>
    </recommendedName>
</protein>
<evidence type="ECO:0000313" key="5">
    <source>
        <dbReference type="Proteomes" id="UP000619293"/>
    </source>
</evidence>
<comment type="similarity">
    <text evidence="1">Belongs to the flavin monoamine oxidase family.</text>
</comment>
<dbReference type="PANTHER" id="PTHR10742">
    <property type="entry name" value="FLAVIN MONOAMINE OXIDASE"/>
    <property type="match status" value="1"/>
</dbReference>
<feature type="domain" description="Amine oxidase" evidence="3">
    <location>
        <begin position="4"/>
        <end position="76"/>
    </location>
</feature>
<evidence type="ECO:0000256" key="2">
    <source>
        <dbReference type="ARBA" id="ARBA00023002"/>
    </source>
</evidence>
<organism evidence="4 5">
    <name type="scientific">Catellatospora chokoriensis</name>
    <dbReference type="NCBI Taxonomy" id="310353"/>
    <lineage>
        <taxon>Bacteria</taxon>
        <taxon>Bacillati</taxon>
        <taxon>Actinomycetota</taxon>
        <taxon>Actinomycetes</taxon>
        <taxon>Micromonosporales</taxon>
        <taxon>Micromonosporaceae</taxon>
        <taxon>Catellatospora</taxon>
    </lineage>
</organism>
<dbReference type="InterPro" id="IPR002937">
    <property type="entry name" value="Amino_oxidase"/>
</dbReference>
<sequence length="420" mass="43345">MRHPRPVAWAVSRWCADPWSRGAWTGLLVGGTGADRARLAEPVSDRLVLAGEGVHPTRPAMVHGAYESGLTAAGHLLAAGRPGERIAVVGAGVAGLAAARELHRHGRRVRVLEARGRLGGRVRSVDLGGVTADLGAAWLQQYPDNSLAALARACGLPAVATDFTDPLTLSAHGPVAGVPAALDTLARTAHELTAAADRPVAEVIAAHAAGLDTASRRTLAYAVAAGVTPESGLDFGLASARGAFGEPGIGEGDRWLPDGLGTLVAHLAAGLEVALDRPVAQVRPGADGVNLAGSWGALRADRVVLAVPLAVLPELAVDLPDGHRAALARIGTGRAEKVLLRYPERFWPFSPGGCLWWGEDADTWCEWADLTDGLGQPVLALLAAGDAATSLHSPARTDAEIAVRAHATVVRMAASFPKLP</sequence>
<proteinExistence type="inferred from homology"/>
<comment type="caution">
    <text evidence="4">The sequence shown here is derived from an EMBL/GenBank/DDBJ whole genome shotgun (WGS) entry which is preliminary data.</text>
</comment>
<evidence type="ECO:0000313" key="4">
    <source>
        <dbReference type="EMBL" id="GIF90728.1"/>
    </source>
</evidence>
<dbReference type="InterPro" id="IPR036188">
    <property type="entry name" value="FAD/NAD-bd_sf"/>
</dbReference>
<dbReference type="Pfam" id="PF01593">
    <property type="entry name" value="Amino_oxidase"/>
    <property type="match status" value="2"/>
</dbReference>
<accession>A0A8J3K0Z9</accession>
<keyword evidence="2" id="KW-0560">Oxidoreductase</keyword>